<dbReference type="CDD" id="cd07572">
    <property type="entry name" value="nit"/>
    <property type="match status" value="1"/>
</dbReference>
<dbReference type="GO" id="GO:0006541">
    <property type="term" value="P:glutamine metabolic process"/>
    <property type="evidence" value="ECO:0007669"/>
    <property type="project" value="TreeGrafter"/>
</dbReference>
<dbReference type="InterPro" id="IPR003010">
    <property type="entry name" value="C-N_Hydrolase"/>
</dbReference>
<dbReference type="GO" id="GO:0006107">
    <property type="term" value="P:oxaloacetate metabolic process"/>
    <property type="evidence" value="ECO:0007669"/>
    <property type="project" value="TreeGrafter"/>
</dbReference>
<accession>A0A2S2QXL0</accession>
<feature type="domain" description="CN hydrolase" evidence="7">
    <location>
        <begin position="28"/>
        <end position="273"/>
    </location>
</feature>
<dbReference type="Pfam" id="PF00795">
    <property type="entry name" value="CN_hydrolase"/>
    <property type="match status" value="1"/>
</dbReference>
<evidence type="ECO:0000313" key="8">
    <source>
        <dbReference type="EMBL" id="MBY81862.1"/>
    </source>
</evidence>
<sequence length="303" mass="33591">MLGGIKLLQQSTAIFNKVRMASSNSCGFKAAVLQLTVSGDKSANVANALKRIQLAKQNGCTLAILPECFNAPYNTALFRQYSEVIPGGETCKALSQAAKSNQMYIVGGSIPEICDDNVYNTCTVWDPNGNLIAKHRKMHLFDINIPGGICFKESDALSPGNSLNTFKLGKFKIGLGICYDIRFSEMAALYRKEGCDMLIYPSAFNMTTGPLHWSLLIRARAVDCQAFVAVASPARITNSNYVAWGHSMIVDPWGKILDEATEKDMDLYIDLDFNARENMRQQIPTENQRRTDVYDTINVKNKF</sequence>
<evidence type="ECO:0000313" key="10">
    <source>
        <dbReference type="RefSeq" id="XP_025414911.1"/>
    </source>
</evidence>
<dbReference type="FunFam" id="3.60.110.10:FF:000002">
    <property type="entry name" value="Nitrilase family member 2"/>
    <property type="match status" value="1"/>
</dbReference>
<dbReference type="EMBL" id="GGMS01012659">
    <property type="protein sequence ID" value="MBY81862.1"/>
    <property type="molecule type" value="Transcribed_RNA"/>
</dbReference>
<dbReference type="GO" id="GO:0050152">
    <property type="term" value="F:omega-amidase activity"/>
    <property type="evidence" value="ECO:0007669"/>
    <property type="project" value="UniProtKB-EC"/>
</dbReference>
<dbReference type="Gene3D" id="3.60.110.10">
    <property type="entry name" value="Carbon-nitrogen hydrolase"/>
    <property type="match status" value="1"/>
</dbReference>
<dbReference type="AlphaFoldDB" id="A0A2S2QXL0"/>
<evidence type="ECO:0000256" key="4">
    <source>
        <dbReference type="ARBA" id="ARBA00039118"/>
    </source>
</evidence>
<dbReference type="RefSeq" id="XP_025414911.1">
    <property type="nucleotide sequence ID" value="XM_025559126.1"/>
</dbReference>
<organism evidence="8">
    <name type="scientific">Sipha flava</name>
    <name type="common">yellow sugarcane aphid</name>
    <dbReference type="NCBI Taxonomy" id="143950"/>
    <lineage>
        <taxon>Eukaryota</taxon>
        <taxon>Metazoa</taxon>
        <taxon>Ecdysozoa</taxon>
        <taxon>Arthropoda</taxon>
        <taxon>Hexapoda</taxon>
        <taxon>Insecta</taxon>
        <taxon>Pterygota</taxon>
        <taxon>Neoptera</taxon>
        <taxon>Paraneoptera</taxon>
        <taxon>Hemiptera</taxon>
        <taxon>Sternorrhyncha</taxon>
        <taxon>Aphidomorpha</taxon>
        <taxon>Aphidoidea</taxon>
        <taxon>Aphididae</taxon>
        <taxon>Sipha</taxon>
    </lineage>
</organism>
<dbReference type="OrthoDB" id="10250282at2759"/>
<dbReference type="InterPro" id="IPR045254">
    <property type="entry name" value="Nit1/2_C-N_Hydrolase"/>
</dbReference>
<protein>
    <recommendedName>
        <fullName evidence="4">omega-amidase</fullName>
        <ecNumber evidence="4">3.5.1.3</ecNumber>
    </recommendedName>
    <alternativeName>
        <fullName evidence="5">Nitrilase homolog 2</fullName>
    </alternativeName>
</protein>
<name>A0A2S2QXL0_9HEMI</name>
<reference evidence="8" key="1">
    <citation type="submission" date="2018-04" db="EMBL/GenBank/DDBJ databases">
        <title>Transcriptome assembly of Sipha flava.</title>
        <authorList>
            <person name="Scully E.D."/>
            <person name="Geib S.M."/>
            <person name="Palmer N.A."/>
            <person name="Koch K."/>
            <person name="Bradshaw J."/>
            <person name="Heng-Moss T."/>
            <person name="Sarath G."/>
        </authorList>
    </citation>
    <scope>NUCLEOTIDE SEQUENCE</scope>
</reference>
<dbReference type="Proteomes" id="UP000694846">
    <property type="component" value="Unplaced"/>
</dbReference>
<dbReference type="EC" id="3.5.1.3" evidence="4"/>
<dbReference type="PANTHER" id="PTHR23088">
    <property type="entry name" value="NITRILASE-RELATED"/>
    <property type="match status" value="1"/>
</dbReference>
<reference evidence="10" key="2">
    <citation type="submission" date="2025-04" db="UniProtKB">
        <authorList>
            <consortium name="RefSeq"/>
        </authorList>
    </citation>
    <scope>IDENTIFICATION</scope>
    <source>
        <tissue evidence="10">Whole body</tissue>
    </source>
</reference>
<dbReference type="InterPro" id="IPR036526">
    <property type="entry name" value="C-N_Hydrolase_sf"/>
</dbReference>
<evidence type="ECO:0000259" key="7">
    <source>
        <dbReference type="PROSITE" id="PS50263"/>
    </source>
</evidence>
<dbReference type="PANTHER" id="PTHR23088:SF30">
    <property type="entry name" value="OMEGA-AMIDASE NIT2"/>
    <property type="match status" value="1"/>
</dbReference>
<comment type="catalytic activity">
    <reaction evidence="6">
        <text>2-oxosuccinamate + H2O = oxaloacetate + NH4(+)</text>
        <dbReference type="Rhea" id="RHEA:59412"/>
        <dbReference type="ChEBI" id="CHEBI:15377"/>
        <dbReference type="ChEBI" id="CHEBI:16452"/>
        <dbReference type="ChEBI" id="CHEBI:28938"/>
        <dbReference type="ChEBI" id="CHEBI:57735"/>
        <dbReference type="EC" id="3.5.1.3"/>
    </reaction>
    <physiologicalReaction direction="left-to-right" evidence="6">
        <dbReference type="Rhea" id="RHEA:59413"/>
    </physiologicalReaction>
</comment>
<dbReference type="GO" id="GO:0006528">
    <property type="term" value="P:asparagine metabolic process"/>
    <property type="evidence" value="ECO:0007669"/>
    <property type="project" value="TreeGrafter"/>
</dbReference>
<evidence type="ECO:0000256" key="3">
    <source>
        <dbReference type="ARBA" id="ARBA00036637"/>
    </source>
</evidence>
<dbReference type="PROSITE" id="PS50263">
    <property type="entry name" value="CN_HYDROLASE"/>
    <property type="match status" value="1"/>
</dbReference>
<proteinExistence type="inferred from homology"/>
<keyword evidence="9" id="KW-1185">Reference proteome</keyword>
<evidence type="ECO:0000256" key="5">
    <source>
        <dbReference type="ARBA" id="ARBA00041576"/>
    </source>
</evidence>
<dbReference type="SUPFAM" id="SSF56317">
    <property type="entry name" value="Carbon-nitrogen hydrolase"/>
    <property type="match status" value="1"/>
</dbReference>
<gene>
    <name evidence="8" type="primary">Nit2_1</name>
    <name evidence="10" type="synonym">LOC112686713</name>
    <name evidence="8" type="ORF">g.28618</name>
</gene>
<comment type="similarity">
    <text evidence="1">Belongs to the carbon-nitrogen hydrolase superfamily. NIT1/NIT2 family.</text>
</comment>
<evidence type="ECO:0000256" key="2">
    <source>
        <dbReference type="ARBA" id="ARBA00022801"/>
    </source>
</evidence>
<dbReference type="GO" id="GO:0005739">
    <property type="term" value="C:mitochondrion"/>
    <property type="evidence" value="ECO:0007669"/>
    <property type="project" value="TreeGrafter"/>
</dbReference>
<comment type="catalytic activity">
    <reaction evidence="3">
        <text>2-oxoglutaramate + H2O = 2-oxoglutarate + NH4(+)</text>
        <dbReference type="Rhea" id="RHEA:32963"/>
        <dbReference type="ChEBI" id="CHEBI:15377"/>
        <dbReference type="ChEBI" id="CHEBI:16769"/>
        <dbReference type="ChEBI" id="CHEBI:16810"/>
        <dbReference type="ChEBI" id="CHEBI:28938"/>
        <dbReference type="EC" id="3.5.1.3"/>
    </reaction>
    <physiologicalReaction direction="left-to-right" evidence="3">
        <dbReference type="Rhea" id="RHEA:32964"/>
    </physiologicalReaction>
</comment>
<evidence type="ECO:0000313" key="9">
    <source>
        <dbReference type="Proteomes" id="UP000694846"/>
    </source>
</evidence>
<evidence type="ECO:0000256" key="1">
    <source>
        <dbReference type="ARBA" id="ARBA00010613"/>
    </source>
</evidence>
<evidence type="ECO:0000256" key="6">
    <source>
        <dbReference type="ARBA" id="ARBA00048745"/>
    </source>
</evidence>
<keyword evidence="2" id="KW-0378">Hydrolase</keyword>